<dbReference type="AlphaFoldDB" id="N6XBU2"/>
<accession>N6XBU2</accession>
<evidence type="ECO:0000259" key="1">
    <source>
        <dbReference type="Pfam" id="PF17844"/>
    </source>
</evidence>
<proteinExistence type="predicted"/>
<dbReference type="InterPro" id="IPR041629">
    <property type="entry name" value="SCP_3"/>
</dbReference>
<dbReference type="RefSeq" id="WP_005962436.1">
    <property type="nucleotide sequence ID" value="NZ_CP040505.1"/>
</dbReference>
<name>N6XBU2_9ACTO</name>
<dbReference type="PATRIC" id="fig|888050.3.peg.677"/>
<sequence length="121" mass="13243">MSKRRISSEEGLLALRTWAREGEDTERALMLTAVRFSLEELGALHPGRAVEVRVPPAGAVQILPGTTHRRGTPPAVVETSMQVWLSLVTGCLSWEDAISDGRIQASGERTDLAPFFPYLSL</sequence>
<evidence type="ECO:0000313" key="2">
    <source>
        <dbReference type="EMBL" id="ENO18658.1"/>
    </source>
</evidence>
<feature type="domain" description="Bacterial SCP orthologue" evidence="1">
    <location>
        <begin position="26"/>
        <end position="117"/>
    </location>
</feature>
<protein>
    <recommendedName>
        <fullName evidence="1">Bacterial SCP orthologue domain-containing protein</fullName>
    </recommendedName>
</protein>
<evidence type="ECO:0000313" key="3">
    <source>
        <dbReference type="Proteomes" id="UP000013015"/>
    </source>
</evidence>
<dbReference type="Proteomes" id="UP000013015">
    <property type="component" value="Unassembled WGS sequence"/>
</dbReference>
<dbReference type="STRING" id="888050.HMPREF9004_0707"/>
<comment type="caution">
    <text evidence="2">The sequence shown here is derived from an EMBL/GenBank/DDBJ whole genome shotgun (WGS) entry which is preliminary data.</text>
</comment>
<gene>
    <name evidence="2" type="ORF">HMPREF9004_0707</name>
</gene>
<reference evidence="2 3" key="1">
    <citation type="submission" date="2013-03" db="EMBL/GenBank/DDBJ databases">
        <title>Reference genome for the Human Microbiome Project.</title>
        <authorList>
            <person name="Aqrawi P."/>
            <person name="Ayvaz T."/>
            <person name="Bess C."/>
            <person name="Blankenburg K."/>
            <person name="Coyle M."/>
            <person name="Deng J."/>
            <person name="Forbes L."/>
            <person name="Fowler G."/>
            <person name="Francisco L."/>
            <person name="Fu Q."/>
            <person name="Gibbs R."/>
            <person name="Gross S."/>
            <person name="Gubbala S."/>
            <person name="Hale W."/>
            <person name="Hemphill L."/>
            <person name="Highlander S."/>
            <person name="Hirani K."/>
            <person name="Jackson L."/>
            <person name="Jakkamsetti A."/>
            <person name="Javaid M."/>
            <person name="Jayaseelan J.C."/>
            <person name="Jiang H."/>
            <person name="Joshi V."/>
            <person name="Korchina V."/>
            <person name="Kovar C."/>
            <person name="Lara F."/>
            <person name="Lee S."/>
            <person name="Liu Y."/>
            <person name="Mata R."/>
            <person name="Mathew T."/>
            <person name="Munidasa M."/>
            <person name="Muzny D."/>
            <person name="Nazareth L."/>
            <person name="Ngo R."/>
            <person name="Nguyen L."/>
            <person name="Nguyen N."/>
            <person name="Okwuonu G."/>
            <person name="Ongeri F."/>
            <person name="Palculict T."/>
            <person name="Patil S."/>
            <person name="Petrosino J."/>
            <person name="Pham C."/>
            <person name="Pham P."/>
            <person name="Pu L.-L."/>
            <person name="Qin X."/>
            <person name="Qu J."/>
            <person name="Reid J."/>
            <person name="Ross M."/>
            <person name="Ruth R."/>
            <person name="Saada N."/>
            <person name="San Lucas F."/>
            <person name="Santibanez J."/>
            <person name="Shang Y."/>
            <person name="Simmons D."/>
            <person name="Song X.-Z."/>
            <person name="Tang L.-Y."/>
            <person name="Thornton R."/>
            <person name="Warren J."/>
            <person name="Weissenberger G."/>
            <person name="Wilczek-Boney K."/>
            <person name="Worley K."/>
            <person name="Youmans B."/>
            <person name="Zhang J."/>
            <person name="Zhang L."/>
            <person name="Zhao Z."/>
            <person name="Zhou C."/>
            <person name="Zhu D."/>
            <person name="Zhu Y."/>
        </authorList>
    </citation>
    <scope>NUCLEOTIDE SEQUENCE [LARGE SCALE GENOMIC DNA]</scope>
    <source>
        <strain evidence="2 3">F0333</strain>
    </source>
</reference>
<dbReference type="OrthoDB" id="8481083at2"/>
<organism evidence="2 3">
    <name type="scientific">Schaalia cardiffensis F0333</name>
    <dbReference type="NCBI Taxonomy" id="888050"/>
    <lineage>
        <taxon>Bacteria</taxon>
        <taxon>Bacillati</taxon>
        <taxon>Actinomycetota</taxon>
        <taxon>Actinomycetes</taxon>
        <taxon>Actinomycetales</taxon>
        <taxon>Actinomycetaceae</taxon>
        <taxon>Schaalia</taxon>
    </lineage>
</organism>
<keyword evidence="3" id="KW-1185">Reference proteome</keyword>
<dbReference type="Pfam" id="PF17844">
    <property type="entry name" value="SCP_3"/>
    <property type="match status" value="1"/>
</dbReference>
<dbReference type="Gene3D" id="3.30.1050.40">
    <property type="match status" value="1"/>
</dbReference>
<dbReference type="EMBL" id="AQHZ01000010">
    <property type="protein sequence ID" value="ENO18658.1"/>
    <property type="molecule type" value="Genomic_DNA"/>
</dbReference>
<dbReference type="HOGENOM" id="CLU_123202_1_0_11"/>
<dbReference type="eggNOG" id="COG3255">
    <property type="taxonomic scope" value="Bacteria"/>
</dbReference>